<keyword evidence="3" id="KW-0813">Transport</keyword>
<dbReference type="InterPro" id="IPR002781">
    <property type="entry name" value="TM_pro_TauE-like"/>
</dbReference>
<keyword evidence="5 8" id="KW-0812">Transmembrane</keyword>
<feature type="transmembrane region" description="Helical" evidence="8">
    <location>
        <begin position="6"/>
        <end position="28"/>
    </location>
</feature>
<feature type="transmembrane region" description="Helical" evidence="8">
    <location>
        <begin position="108"/>
        <end position="128"/>
    </location>
</feature>
<evidence type="ECO:0000256" key="2">
    <source>
        <dbReference type="ARBA" id="ARBA00009142"/>
    </source>
</evidence>
<evidence type="ECO:0000313" key="9">
    <source>
        <dbReference type="EMBL" id="ESR23404.1"/>
    </source>
</evidence>
<dbReference type="InterPro" id="IPR052017">
    <property type="entry name" value="TSUP"/>
</dbReference>
<dbReference type="Pfam" id="PF01925">
    <property type="entry name" value="TauE"/>
    <property type="match status" value="1"/>
</dbReference>
<comment type="caution">
    <text evidence="9">The sequence shown here is derived from an EMBL/GenBank/DDBJ whole genome shotgun (WGS) entry which is preliminary data.</text>
</comment>
<dbReference type="EMBL" id="AWXZ01000039">
    <property type="protein sequence ID" value="ESR23404.1"/>
    <property type="molecule type" value="Genomic_DNA"/>
</dbReference>
<feature type="transmembrane region" description="Helical" evidence="8">
    <location>
        <begin position="40"/>
        <end position="62"/>
    </location>
</feature>
<keyword evidence="7 8" id="KW-0472">Membrane</keyword>
<keyword evidence="4 8" id="KW-1003">Cell membrane</keyword>
<feature type="transmembrane region" description="Helical" evidence="8">
    <location>
        <begin position="134"/>
        <end position="158"/>
    </location>
</feature>
<dbReference type="STRING" id="631454.N177_3472"/>
<comment type="similarity">
    <text evidence="2 8">Belongs to the 4-toluene sulfonate uptake permease (TSUP) (TC 2.A.102) family.</text>
</comment>
<dbReference type="Proteomes" id="UP000017819">
    <property type="component" value="Unassembled WGS sequence"/>
</dbReference>
<dbReference type="eggNOG" id="COG0730">
    <property type="taxonomic scope" value="Bacteria"/>
</dbReference>
<comment type="subcellular location">
    <subcellularLocation>
        <location evidence="1 8">Cell membrane</location>
        <topology evidence="1 8">Multi-pass membrane protein</topology>
    </subcellularLocation>
</comment>
<evidence type="ECO:0000256" key="3">
    <source>
        <dbReference type="ARBA" id="ARBA00022448"/>
    </source>
</evidence>
<dbReference type="GO" id="GO:0005886">
    <property type="term" value="C:plasma membrane"/>
    <property type="evidence" value="ECO:0007669"/>
    <property type="project" value="UniProtKB-SubCell"/>
</dbReference>
<gene>
    <name evidence="9" type="ORF">N177_3472</name>
</gene>
<dbReference type="PANTHER" id="PTHR30269:SF23">
    <property type="entry name" value="MEMBRANE TRANSPORTER PROTEIN YDHB-RELATED"/>
    <property type="match status" value="1"/>
</dbReference>
<sequence>MSLIEAFLPAGLSLLGATGLVLAAFLTATLTAAMGIGGGVVMLAVMTQIVPISVLIPVHGVVQVGANVSRAVAQWRHTHWNLIGYFLAGSLVGAVVGGNIFVALPEDVILVTVALFILWSVWGSLPAIRGSGRAVLAIVGAVAAVLTMFVGASGPFVVAMFRQFNLNKTALVGTHATAMTLQHGLKVVVFGFLGFAFGEWLPIMVVMVLCTFLGTALGTLLLHRLPEEGFRLGLKIILTAVAVQILAKELWDVVA</sequence>
<dbReference type="RefSeq" id="WP_023433590.1">
    <property type="nucleotide sequence ID" value="NZ_AWXZ01000039.1"/>
</dbReference>
<name>V4RDH3_9HYPH</name>
<feature type="transmembrane region" description="Helical" evidence="8">
    <location>
        <begin position="203"/>
        <end position="222"/>
    </location>
</feature>
<evidence type="ECO:0000256" key="1">
    <source>
        <dbReference type="ARBA" id="ARBA00004651"/>
    </source>
</evidence>
<evidence type="ECO:0000313" key="10">
    <source>
        <dbReference type="Proteomes" id="UP000017819"/>
    </source>
</evidence>
<dbReference type="AlphaFoldDB" id="V4RDH3"/>
<feature type="transmembrane region" description="Helical" evidence="8">
    <location>
        <begin position="229"/>
        <end position="247"/>
    </location>
</feature>
<organism evidence="9 10">
    <name type="scientific">Lutibaculum baratangense AMV1</name>
    <dbReference type="NCBI Taxonomy" id="631454"/>
    <lineage>
        <taxon>Bacteria</taxon>
        <taxon>Pseudomonadati</taxon>
        <taxon>Pseudomonadota</taxon>
        <taxon>Alphaproteobacteria</taxon>
        <taxon>Hyphomicrobiales</taxon>
        <taxon>Tepidamorphaceae</taxon>
        <taxon>Lutibaculum</taxon>
    </lineage>
</organism>
<protein>
    <recommendedName>
        <fullName evidence="8">Probable membrane transporter protein</fullName>
    </recommendedName>
</protein>
<evidence type="ECO:0000256" key="7">
    <source>
        <dbReference type="ARBA" id="ARBA00023136"/>
    </source>
</evidence>
<keyword evidence="6 8" id="KW-1133">Transmembrane helix</keyword>
<reference evidence="9 10" key="1">
    <citation type="journal article" date="2014" name="Genome Announc.">
        <title>Draft Genome Sequence of Lutibaculum baratangense Strain AMV1T, Isolated from a Mud Volcano in Andamans, India.</title>
        <authorList>
            <person name="Singh A."/>
            <person name="Sreenivas A."/>
            <person name="Sathyanarayana Reddy G."/>
            <person name="Pinnaka A.K."/>
            <person name="Shivaji S."/>
        </authorList>
    </citation>
    <scope>NUCLEOTIDE SEQUENCE [LARGE SCALE GENOMIC DNA]</scope>
    <source>
        <strain evidence="9 10">AMV1</strain>
    </source>
</reference>
<keyword evidence="10" id="KW-1185">Reference proteome</keyword>
<accession>V4RDH3</accession>
<evidence type="ECO:0000256" key="8">
    <source>
        <dbReference type="RuleBase" id="RU363041"/>
    </source>
</evidence>
<dbReference type="PANTHER" id="PTHR30269">
    <property type="entry name" value="TRANSMEMBRANE PROTEIN YFCA"/>
    <property type="match status" value="1"/>
</dbReference>
<evidence type="ECO:0000256" key="4">
    <source>
        <dbReference type="ARBA" id="ARBA00022475"/>
    </source>
</evidence>
<evidence type="ECO:0000256" key="6">
    <source>
        <dbReference type="ARBA" id="ARBA00022989"/>
    </source>
</evidence>
<proteinExistence type="inferred from homology"/>
<feature type="transmembrane region" description="Helical" evidence="8">
    <location>
        <begin position="82"/>
        <end position="101"/>
    </location>
</feature>
<evidence type="ECO:0000256" key="5">
    <source>
        <dbReference type="ARBA" id="ARBA00022692"/>
    </source>
</evidence>
<dbReference type="OrthoDB" id="8478323at2"/>